<evidence type="ECO:0000256" key="2">
    <source>
        <dbReference type="ARBA" id="ARBA00008707"/>
    </source>
</evidence>
<evidence type="ECO:0000313" key="8">
    <source>
        <dbReference type="EMBL" id="CAL5038125.1"/>
    </source>
</evidence>
<keyword evidence="4 7" id="KW-1133">Transmembrane helix</keyword>
<keyword evidence="3 7" id="KW-0812">Transmembrane</keyword>
<dbReference type="Pfam" id="PF05078">
    <property type="entry name" value="DUF679"/>
    <property type="match status" value="1"/>
</dbReference>
<feature type="transmembrane region" description="Helical" evidence="7">
    <location>
        <begin position="85"/>
        <end position="103"/>
    </location>
</feature>
<evidence type="ECO:0000313" key="9">
    <source>
        <dbReference type="Proteomes" id="UP001497457"/>
    </source>
</evidence>
<evidence type="ECO:0000256" key="1">
    <source>
        <dbReference type="ARBA" id="ARBA00004141"/>
    </source>
</evidence>
<evidence type="ECO:0000256" key="7">
    <source>
        <dbReference type="SAM" id="Phobius"/>
    </source>
</evidence>
<dbReference type="EMBL" id="OZ075143">
    <property type="protein sequence ID" value="CAL5038125.1"/>
    <property type="molecule type" value="Genomic_DNA"/>
</dbReference>
<keyword evidence="5 7" id="KW-0472">Membrane</keyword>
<feature type="compositionally biased region" description="Basic and acidic residues" evidence="6">
    <location>
        <begin position="223"/>
        <end position="250"/>
    </location>
</feature>
<keyword evidence="9" id="KW-1185">Reference proteome</keyword>
<dbReference type="AlphaFoldDB" id="A0ABC9DF28"/>
<feature type="compositionally biased region" description="Polar residues" evidence="6">
    <location>
        <begin position="251"/>
        <end position="262"/>
    </location>
</feature>
<feature type="region of interest" description="Disordered" evidence="6">
    <location>
        <begin position="220"/>
        <end position="262"/>
    </location>
</feature>
<proteinExistence type="inferred from homology"/>
<dbReference type="GO" id="GO:0005737">
    <property type="term" value="C:cytoplasm"/>
    <property type="evidence" value="ECO:0007669"/>
    <property type="project" value="UniProtKB-ARBA"/>
</dbReference>
<evidence type="ECO:0000256" key="5">
    <source>
        <dbReference type="ARBA" id="ARBA00023136"/>
    </source>
</evidence>
<gene>
    <name evidence="8" type="ORF">URODEC1_LOCUS84872</name>
</gene>
<evidence type="ECO:0008006" key="10">
    <source>
        <dbReference type="Google" id="ProtNLM"/>
    </source>
</evidence>
<comment type="subcellular location">
    <subcellularLocation>
        <location evidence="1">Membrane</location>
        <topology evidence="1">Multi-pass membrane protein</topology>
    </subcellularLocation>
</comment>
<feature type="transmembrane region" description="Helical" evidence="7">
    <location>
        <begin position="193"/>
        <end position="212"/>
    </location>
</feature>
<feature type="compositionally biased region" description="Polar residues" evidence="6">
    <location>
        <begin position="1"/>
        <end position="23"/>
    </location>
</feature>
<sequence length="262" mass="28844">MATNPEQTSGNKEGPDKQTSTKKNIGDDIVTTNDDRANKGNQAAEKVLSVSANLARLLPSGAVLVYQTLSASFTNQGSCNTANKWLSALLVGFLSGACIFLTFTDSIFHNNKIYYGVALPRRLKIFALSPREEKLLLRELKKDLVERRLKTLDWVHAFFTAIVFLSIAMGDVGLQKCFFPDLDSDHMKNVKELLRNAPLGLALLSSFVFMIFPTTRHGVGFENGDRRPTTDEQQKKGDTAQAADKSKSGDVESQNDPNKAQS</sequence>
<evidence type="ECO:0000256" key="6">
    <source>
        <dbReference type="SAM" id="MobiDB-lite"/>
    </source>
</evidence>
<protein>
    <recommendedName>
        <fullName evidence="10">DUF679 domain membrane protein 2</fullName>
    </recommendedName>
</protein>
<dbReference type="GO" id="GO:0016020">
    <property type="term" value="C:membrane"/>
    <property type="evidence" value="ECO:0007669"/>
    <property type="project" value="UniProtKB-SubCell"/>
</dbReference>
<dbReference type="PANTHER" id="PTHR31621">
    <property type="entry name" value="PROTEIN DMP3"/>
    <property type="match status" value="1"/>
</dbReference>
<dbReference type="Proteomes" id="UP001497457">
    <property type="component" value="Chromosome 33rd"/>
</dbReference>
<evidence type="ECO:0000256" key="4">
    <source>
        <dbReference type="ARBA" id="ARBA00022989"/>
    </source>
</evidence>
<dbReference type="PANTHER" id="PTHR31621:SF67">
    <property type="entry name" value="OS01G0389200 PROTEIN"/>
    <property type="match status" value="1"/>
</dbReference>
<accession>A0ABC9DF28</accession>
<reference evidence="8" key="1">
    <citation type="submission" date="2024-10" db="EMBL/GenBank/DDBJ databases">
        <authorList>
            <person name="Ryan C."/>
        </authorList>
    </citation>
    <scope>NUCLEOTIDE SEQUENCE [LARGE SCALE GENOMIC DNA]</scope>
</reference>
<organism evidence="8 9">
    <name type="scientific">Urochloa decumbens</name>
    <dbReference type="NCBI Taxonomy" id="240449"/>
    <lineage>
        <taxon>Eukaryota</taxon>
        <taxon>Viridiplantae</taxon>
        <taxon>Streptophyta</taxon>
        <taxon>Embryophyta</taxon>
        <taxon>Tracheophyta</taxon>
        <taxon>Spermatophyta</taxon>
        <taxon>Magnoliopsida</taxon>
        <taxon>Liliopsida</taxon>
        <taxon>Poales</taxon>
        <taxon>Poaceae</taxon>
        <taxon>PACMAD clade</taxon>
        <taxon>Panicoideae</taxon>
        <taxon>Panicodae</taxon>
        <taxon>Paniceae</taxon>
        <taxon>Melinidinae</taxon>
        <taxon>Urochloa</taxon>
    </lineage>
</organism>
<feature type="region of interest" description="Disordered" evidence="6">
    <location>
        <begin position="1"/>
        <end position="36"/>
    </location>
</feature>
<feature type="transmembrane region" description="Helical" evidence="7">
    <location>
        <begin position="154"/>
        <end position="173"/>
    </location>
</feature>
<name>A0ABC9DF28_9POAL</name>
<evidence type="ECO:0000256" key="3">
    <source>
        <dbReference type="ARBA" id="ARBA00022692"/>
    </source>
</evidence>
<comment type="similarity">
    <text evidence="2">Belongs to the plant DMP1 protein family.</text>
</comment>
<dbReference type="InterPro" id="IPR007770">
    <property type="entry name" value="DMP"/>
</dbReference>